<dbReference type="InterPro" id="IPR045584">
    <property type="entry name" value="Pilin-like"/>
</dbReference>
<gene>
    <name evidence="2" type="ORF">AFERRI_10772</name>
</gene>
<evidence type="ECO:0000313" key="2">
    <source>
        <dbReference type="EMBL" id="SMH64738.1"/>
    </source>
</evidence>
<dbReference type="Gene3D" id="3.30.700.10">
    <property type="entry name" value="Glycoprotein, Type 4 Pilin"/>
    <property type="match status" value="1"/>
</dbReference>
<organism evidence="2 3">
    <name type="scientific">Acidithiobacillus ferrivorans</name>
    <dbReference type="NCBI Taxonomy" id="160808"/>
    <lineage>
        <taxon>Bacteria</taxon>
        <taxon>Pseudomonadati</taxon>
        <taxon>Pseudomonadota</taxon>
        <taxon>Acidithiobacillia</taxon>
        <taxon>Acidithiobacillales</taxon>
        <taxon>Acidithiobacillaceae</taxon>
        <taxon>Acidithiobacillus</taxon>
    </lineage>
</organism>
<accession>A0ABY1MM96</accession>
<dbReference type="RefSeq" id="WP_035195572.1">
    <property type="nucleotide sequence ID" value="NZ_CCCS020000078.1"/>
</dbReference>
<dbReference type="Proteomes" id="UP000193925">
    <property type="component" value="Chromosome AFERRI"/>
</dbReference>
<dbReference type="Pfam" id="PF07963">
    <property type="entry name" value="N_methyl"/>
    <property type="match status" value="1"/>
</dbReference>
<dbReference type="InterPro" id="IPR012902">
    <property type="entry name" value="N_methyl_site"/>
</dbReference>
<reference evidence="2 3" key="1">
    <citation type="submission" date="2017-03" db="EMBL/GenBank/DDBJ databases">
        <authorList>
            <person name="Regsiter A."/>
            <person name="William W."/>
        </authorList>
    </citation>
    <scope>NUCLEOTIDE SEQUENCE [LARGE SCALE GENOMIC DNA]</scope>
    <source>
        <strain evidence="2">PRJEB5721</strain>
    </source>
</reference>
<evidence type="ECO:0000313" key="3">
    <source>
        <dbReference type="Proteomes" id="UP000193925"/>
    </source>
</evidence>
<keyword evidence="1" id="KW-0472">Membrane</keyword>
<dbReference type="SUPFAM" id="SSF54523">
    <property type="entry name" value="Pili subunits"/>
    <property type="match status" value="1"/>
</dbReference>
<name>A0ABY1MM96_9PROT</name>
<keyword evidence="1" id="KW-0812">Transmembrane</keyword>
<proteinExistence type="predicted"/>
<keyword evidence="3" id="KW-1185">Reference proteome</keyword>
<sequence length="172" mass="17499">MSPMKSCGRRVEKGFTLTELMIVVAIIGILASIAIPQYAQYIEDPKAQVVAADFREAVDAATAAVAAAQTGQTTNVYRTLQGSTFMDGATHGDAVYENAPAFVVGAATVCGQIGLSASTISPNSRYPYVVKADNTSCPGNVGILIGAALSGEGFAHAVSTGVTVTQNGGVAP</sequence>
<evidence type="ECO:0008006" key="4">
    <source>
        <dbReference type="Google" id="ProtNLM"/>
    </source>
</evidence>
<keyword evidence="1" id="KW-1133">Transmembrane helix</keyword>
<dbReference type="EMBL" id="LT841305">
    <property type="protein sequence ID" value="SMH64738.1"/>
    <property type="molecule type" value="Genomic_DNA"/>
</dbReference>
<dbReference type="NCBIfam" id="TIGR02532">
    <property type="entry name" value="IV_pilin_GFxxxE"/>
    <property type="match status" value="1"/>
</dbReference>
<protein>
    <recommendedName>
        <fullName evidence="4">Prepilin-type N-terminal cleavage/methylation domain-containing protein</fullName>
    </recommendedName>
</protein>
<evidence type="ECO:0000256" key="1">
    <source>
        <dbReference type="SAM" id="Phobius"/>
    </source>
</evidence>
<feature type="transmembrane region" description="Helical" evidence="1">
    <location>
        <begin position="20"/>
        <end position="39"/>
    </location>
</feature>